<evidence type="ECO:0000256" key="1">
    <source>
        <dbReference type="SAM" id="MobiDB-lite"/>
    </source>
</evidence>
<proteinExistence type="predicted"/>
<dbReference type="AlphaFoldDB" id="A0A8H8DFE3"/>
<gene>
    <name evidence="2" type="ORF">BJ554DRAFT_3805</name>
</gene>
<protein>
    <submittedName>
        <fullName evidence="2">Uncharacterized protein</fullName>
    </submittedName>
</protein>
<evidence type="ECO:0000313" key="2">
    <source>
        <dbReference type="EMBL" id="KAG5456455.1"/>
    </source>
</evidence>
<evidence type="ECO:0000313" key="3">
    <source>
        <dbReference type="Proteomes" id="UP000673691"/>
    </source>
</evidence>
<sequence>MREASSNSGPFDFVASVPAVFSRPPDETRVPARPPVDQL</sequence>
<comment type="caution">
    <text evidence="2">The sequence shown here is derived from an EMBL/GenBank/DDBJ whole genome shotgun (WGS) entry which is preliminary data.</text>
</comment>
<keyword evidence="3" id="KW-1185">Reference proteome</keyword>
<dbReference type="Proteomes" id="UP000673691">
    <property type="component" value="Unassembled WGS sequence"/>
</dbReference>
<feature type="region of interest" description="Disordered" evidence="1">
    <location>
        <begin position="1"/>
        <end position="39"/>
    </location>
</feature>
<organism evidence="2 3">
    <name type="scientific">Olpidium bornovanus</name>
    <dbReference type="NCBI Taxonomy" id="278681"/>
    <lineage>
        <taxon>Eukaryota</taxon>
        <taxon>Fungi</taxon>
        <taxon>Fungi incertae sedis</taxon>
        <taxon>Olpidiomycota</taxon>
        <taxon>Olpidiomycotina</taxon>
        <taxon>Olpidiomycetes</taxon>
        <taxon>Olpidiales</taxon>
        <taxon>Olpidiaceae</taxon>
        <taxon>Olpidium</taxon>
    </lineage>
</organism>
<reference evidence="2 3" key="1">
    <citation type="journal article" name="Sci. Rep.">
        <title>Genome-scale phylogenetic analyses confirm Olpidium as the closest living zoosporic fungus to the non-flagellated, terrestrial fungi.</title>
        <authorList>
            <person name="Chang Y."/>
            <person name="Rochon D."/>
            <person name="Sekimoto S."/>
            <person name="Wang Y."/>
            <person name="Chovatia M."/>
            <person name="Sandor L."/>
            <person name="Salamov A."/>
            <person name="Grigoriev I.V."/>
            <person name="Stajich J.E."/>
            <person name="Spatafora J.W."/>
        </authorList>
    </citation>
    <scope>NUCLEOTIDE SEQUENCE [LARGE SCALE GENOMIC DNA]</scope>
    <source>
        <strain evidence="2">S191</strain>
    </source>
</reference>
<name>A0A8H8DFE3_9FUNG</name>
<accession>A0A8H8DFE3</accession>
<dbReference type="EMBL" id="JAEFCI010011719">
    <property type="protein sequence ID" value="KAG5456455.1"/>
    <property type="molecule type" value="Genomic_DNA"/>
</dbReference>